<evidence type="ECO:0000313" key="2">
    <source>
        <dbReference type="Proteomes" id="UP000199361"/>
    </source>
</evidence>
<evidence type="ECO:0000313" key="1">
    <source>
        <dbReference type="EMBL" id="SEU34302.1"/>
    </source>
</evidence>
<organism evidence="1 2">
    <name type="scientific">Nonomuraea wenchangensis</name>
    <dbReference type="NCBI Taxonomy" id="568860"/>
    <lineage>
        <taxon>Bacteria</taxon>
        <taxon>Bacillati</taxon>
        <taxon>Actinomycetota</taxon>
        <taxon>Actinomycetes</taxon>
        <taxon>Streptosporangiales</taxon>
        <taxon>Streptosporangiaceae</taxon>
        <taxon>Nonomuraea</taxon>
    </lineage>
</organism>
<protein>
    <submittedName>
        <fullName evidence="1">Uncharacterized protein</fullName>
    </submittedName>
</protein>
<name>A0A1I0L5R7_9ACTN</name>
<gene>
    <name evidence="1" type="ORF">SAMN05421811_11231</name>
</gene>
<sequence>MSDVRVEEPARANYRAGRLGSYAFSVEAAIGQNPMRYLFARRFQDRGWSATTSIFVMKPDVLFGTYVWIEERLDSAACGIHTYLPTMKRPIQVMDRLMFDCLPLTDIGYLDLMAWPHPALRRAEADACPPIDGRTRAERRCFEGAGALAGVHVTELLTPRHGLVVTRLVSQKGQVLRRWDALELGAASEDRLPRRVRVERLQSGHRTDFARTSGIVPLPGDAFDAPPELLRDLVEESLRVGAS</sequence>
<dbReference type="Proteomes" id="UP000199361">
    <property type="component" value="Unassembled WGS sequence"/>
</dbReference>
<keyword evidence="2" id="KW-1185">Reference proteome</keyword>
<reference evidence="1 2" key="1">
    <citation type="submission" date="2016-10" db="EMBL/GenBank/DDBJ databases">
        <authorList>
            <person name="de Groot N.N."/>
        </authorList>
    </citation>
    <scope>NUCLEOTIDE SEQUENCE [LARGE SCALE GENOMIC DNA]</scope>
    <source>
        <strain evidence="1 2">CGMCC 4.5598</strain>
    </source>
</reference>
<accession>A0A1I0L5R7</accession>
<dbReference type="AlphaFoldDB" id="A0A1I0L5R7"/>
<dbReference type="STRING" id="568860.SAMN05421811_11231"/>
<proteinExistence type="predicted"/>
<dbReference type="EMBL" id="FOHX01000012">
    <property type="protein sequence ID" value="SEU34302.1"/>
    <property type="molecule type" value="Genomic_DNA"/>
</dbReference>